<sequence>MPKLGNSYYTGPVIHGAIDMDETSTSEEYDLVERSGPRKISFWHHYRLLLWKSFLLRGRQPGFLVFELLLPLILLCIVIGIRAISVPSIYPACHITASPLPSMGFFKHLRSLVCTANFTCTDYDYDGPPGEILDLPPWLPGLANLASQSDLGSMFNLDSSRVFTAFDKPPGWAIPVCGAQPGHNDFLGLTELAQSGNLPIGDTKDSPSFSQLIGNITSDNATACSVINNFFAVETMRPWTLRLRTLMQGQILYHPVTPLTQRIVRGANQTALIDLSSTLFSTRFRLPFSAVDKTYEFKVVDQYWTPAPRHRVSKKMKYFTSGFIDVQEQIERSYLSIVTGADNATTSAADMACFMLKFGGIYPNGNFFLILCVFLAYLWAIIPQGFFVSVFYSKANFGAVVAGLLYFVLFIPYAFFLLYDLNYAQYTAISIFPQVAFALAFNRLGDLEVTGQGAQWSSLW</sequence>
<dbReference type="OrthoDB" id="10255969at2759"/>
<evidence type="ECO:0000313" key="3">
    <source>
        <dbReference type="Proteomes" id="UP000281553"/>
    </source>
</evidence>
<keyword evidence="1" id="KW-0812">Transmembrane</keyword>
<proteinExistence type="predicted"/>
<gene>
    <name evidence="2" type="ORF">DILT_LOCUS15235</name>
</gene>
<name>A0A3P7MGT7_DIBLA</name>
<feature type="transmembrane region" description="Helical" evidence="1">
    <location>
        <begin position="399"/>
        <end position="417"/>
    </location>
</feature>
<reference evidence="2 3" key="1">
    <citation type="submission" date="2018-11" db="EMBL/GenBank/DDBJ databases">
        <authorList>
            <consortium name="Pathogen Informatics"/>
        </authorList>
    </citation>
    <scope>NUCLEOTIDE SEQUENCE [LARGE SCALE GENOMIC DNA]</scope>
</reference>
<evidence type="ECO:0000313" key="2">
    <source>
        <dbReference type="EMBL" id="VDN28724.1"/>
    </source>
</evidence>
<dbReference type="PANTHER" id="PTHR19229:SF250">
    <property type="entry name" value="ABC TRANSPORTER DOMAIN-CONTAINING PROTEIN-RELATED"/>
    <property type="match status" value="1"/>
</dbReference>
<dbReference type="PANTHER" id="PTHR19229">
    <property type="entry name" value="ATP-BINDING CASSETTE TRANSPORTER SUBFAMILY A ABCA"/>
    <property type="match status" value="1"/>
</dbReference>
<dbReference type="GO" id="GO:0016020">
    <property type="term" value="C:membrane"/>
    <property type="evidence" value="ECO:0007669"/>
    <property type="project" value="InterPro"/>
</dbReference>
<dbReference type="GO" id="GO:0005319">
    <property type="term" value="F:lipid transporter activity"/>
    <property type="evidence" value="ECO:0007669"/>
    <property type="project" value="TreeGrafter"/>
</dbReference>
<evidence type="ECO:0000256" key="1">
    <source>
        <dbReference type="SAM" id="Phobius"/>
    </source>
</evidence>
<keyword evidence="1" id="KW-1133">Transmembrane helix</keyword>
<dbReference type="EMBL" id="UYRU01077989">
    <property type="protein sequence ID" value="VDN28724.1"/>
    <property type="molecule type" value="Genomic_DNA"/>
</dbReference>
<feature type="transmembrane region" description="Helical" evidence="1">
    <location>
        <begin position="367"/>
        <end position="392"/>
    </location>
</feature>
<dbReference type="GO" id="GO:0140359">
    <property type="term" value="F:ABC-type transporter activity"/>
    <property type="evidence" value="ECO:0007669"/>
    <property type="project" value="InterPro"/>
</dbReference>
<keyword evidence="1" id="KW-0472">Membrane</keyword>
<feature type="non-terminal residue" evidence="2">
    <location>
        <position position="460"/>
    </location>
</feature>
<dbReference type="Proteomes" id="UP000281553">
    <property type="component" value="Unassembled WGS sequence"/>
</dbReference>
<dbReference type="AlphaFoldDB" id="A0A3P7MGT7"/>
<feature type="transmembrane region" description="Helical" evidence="1">
    <location>
        <begin position="62"/>
        <end position="84"/>
    </location>
</feature>
<protein>
    <submittedName>
        <fullName evidence="2">Uncharacterized protein</fullName>
    </submittedName>
</protein>
<keyword evidence="3" id="KW-1185">Reference proteome</keyword>
<accession>A0A3P7MGT7</accession>
<dbReference type="InterPro" id="IPR026082">
    <property type="entry name" value="ABCA"/>
</dbReference>
<organism evidence="2 3">
    <name type="scientific">Dibothriocephalus latus</name>
    <name type="common">Fish tapeworm</name>
    <name type="synonym">Diphyllobothrium latum</name>
    <dbReference type="NCBI Taxonomy" id="60516"/>
    <lineage>
        <taxon>Eukaryota</taxon>
        <taxon>Metazoa</taxon>
        <taxon>Spiralia</taxon>
        <taxon>Lophotrochozoa</taxon>
        <taxon>Platyhelminthes</taxon>
        <taxon>Cestoda</taxon>
        <taxon>Eucestoda</taxon>
        <taxon>Diphyllobothriidea</taxon>
        <taxon>Diphyllobothriidae</taxon>
        <taxon>Dibothriocephalus</taxon>
    </lineage>
</organism>